<dbReference type="Gramene" id="OIW09543">
    <property type="protein sequence ID" value="OIW09543"/>
    <property type="gene ID" value="TanjilG_30862"/>
</dbReference>
<dbReference type="Proteomes" id="UP000188354">
    <property type="component" value="Chromosome LG06"/>
</dbReference>
<evidence type="ECO:0000313" key="3">
    <source>
        <dbReference type="Proteomes" id="UP000188354"/>
    </source>
</evidence>
<feature type="compositionally biased region" description="Low complexity" evidence="1">
    <location>
        <begin position="21"/>
        <end position="33"/>
    </location>
</feature>
<sequence length="132" mass="14871">MMCLLLIVSSSSPFPSQQWESKSPTSFSSSPMSTLMEECDDANPLGFRWPRCGLKAITPNSSWEVHNGSTSLRWVTVILNQSHQWLSRNRLRRIEDIRHIDYAEASSFGGYSQQIEGEVITLLVSHESSPVV</sequence>
<gene>
    <name evidence="2" type="ORF">TanjilG_30862</name>
</gene>
<evidence type="ECO:0000256" key="1">
    <source>
        <dbReference type="SAM" id="MobiDB-lite"/>
    </source>
</evidence>
<proteinExistence type="predicted"/>
<evidence type="ECO:0000313" key="2">
    <source>
        <dbReference type="EMBL" id="OIW09543.1"/>
    </source>
</evidence>
<reference evidence="2 3" key="1">
    <citation type="journal article" date="2017" name="Plant Biotechnol. J.">
        <title>A comprehensive draft genome sequence for lupin (Lupinus angustifolius), an emerging health food: insights into plant-microbe interactions and legume evolution.</title>
        <authorList>
            <person name="Hane J.K."/>
            <person name="Ming Y."/>
            <person name="Kamphuis L.G."/>
            <person name="Nelson M.N."/>
            <person name="Garg G."/>
            <person name="Atkins C.A."/>
            <person name="Bayer P.E."/>
            <person name="Bravo A."/>
            <person name="Bringans S."/>
            <person name="Cannon S."/>
            <person name="Edwards D."/>
            <person name="Foley R."/>
            <person name="Gao L.L."/>
            <person name="Harrison M.J."/>
            <person name="Huang W."/>
            <person name="Hurgobin B."/>
            <person name="Li S."/>
            <person name="Liu C.W."/>
            <person name="McGrath A."/>
            <person name="Morahan G."/>
            <person name="Murray J."/>
            <person name="Weller J."/>
            <person name="Jian J."/>
            <person name="Singh K.B."/>
        </authorList>
    </citation>
    <scope>NUCLEOTIDE SEQUENCE [LARGE SCALE GENOMIC DNA]</scope>
    <source>
        <strain evidence="3">cv. Tanjil</strain>
        <tissue evidence="2">Whole plant</tissue>
    </source>
</reference>
<dbReference type="EMBL" id="CM007366">
    <property type="protein sequence ID" value="OIW09543.1"/>
    <property type="molecule type" value="Genomic_DNA"/>
</dbReference>
<protein>
    <submittedName>
        <fullName evidence="2">Uncharacterized protein</fullName>
    </submittedName>
</protein>
<dbReference type="AlphaFoldDB" id="A0A1J7H9I5"/>
<keyword evidence="3" id="KW-1185">Reference proteome</keyword>
<accession>A0A1J7H9I5</accession>
<feature type="region of interest" description="Disordered" evidence="1">
    <location>
        <begin position="13"/>
        <end position="33"/>
    </location>
</feature>
<name>A0A1J7H9I5_LUPAN</name>
<organism evidence="2 3">
    <name type="scientific">Lupinus angustifolius</name>
    <name type="common">Narrow-leaved blue lupine</name>
    <dbReference type="NCBI Taxonomy" id="3871"/>
    <lineage>
        <taxon>Eukaryota</taxon>
        <taxon>Viridiplantae</taxon>
        <taxon>Streptophyta</taxon>
        <taxon>Embryophyta</taxon>
        <taxon>Tracheophyta</taxon>
        <taxon>Spermatophyta</taxon>
        <taxon>Magnoliopsida</taxon>
        <taxon>eudicotyledons</taxon>
        <taxon>Gunneridae</taxon>
        <taxon>Pentapetalae</taxon>
        <taxon>rosids</taxon>
        <taxon>fabids</taxon>
        <taxon>Fabales</taxon>
        <taxon>Fabaceae</taxon>
        <taxon>Papilionoideae</taxon>
        <taxon>50 kb inversion clade</taxon>
        <taxon>genistoids sensu lato</taxon>
        <taxon>core genistoids</taxon>
        <taxon>Genisteae</taxon>
        <taxon>Lupinus</taxon>
    </lineage>
</organism>